<accession>A0A1I0UDM8</accession>
<feature type="domain" description="SnoaL-like" evidence="1">
    <location>
        <begin position="9"/>
        <end position="110"/>
    </location>
</feature>
<organism evidence="3 4">
    <name type="scientific">Metapseudomonas otitidis</name>
    <dbReference type="NCBI Taxonomy" id="319939"/>
    <lineage>
        <taxon>Bacteria</taxon>
        <taxon>Pseudomonadati</taxon>
        <taxon>Pseudomonadota</taxon>
        <taxon>Gammaproteobacteria</taxon>
        <taxon>Pseudomonadales</taxon>
        <taxon>Pseudomonadaceae</taxon>
        <taxon>Metapseudomonas</taxon>
    </lineage>
</organism>
<dbReference type="RefSeq" id="WP_074970808.1">
    <property type="nucleotide sequence ID" value="NZ_AP022642.1"/>
</dbReference>
<evidence type="ECO:0000313" key="3">
    <source>
        <dbReference type="EMBL" id="MWK58373.1"/>
    </source>
</evidence>
<reference evidence="2 5" key="2">
    <citation type="journal article" date="2020" name="Microbiol. Resour. Announc.">
        <title>Complete genome sequence of Pseudomonas otitidis strain MrB4, isolated from Lake Biwa in Japan.</title>
        <authorList>
            <person name="Miyazaki K."/>
            <person name="Hase E."/>
            <person name="Maruya T."/>
        </authorList>
    </citation>
    <scope>NUCLEOTIDE SEQUENCE [LARGE SCALE GENOMIC DNA]</scope>
    <source>
        <strain evidence="2 5">MrB4</strain>
    </source>
</reference>
<dbReference type="Gene3D" id="3.10.450.50">
    <property type="match status" value="1"/>
</dbReference>
<dbReference type="InterPro" id="IPR032710">
    <property type="entry name" value="NTF2-like_dom_sf"/>
</dbReference>
<protein>
    <submittedName>
        <fullName evidence="3">DUF4440 domain-containing protein</fullName>
    </submittedName>
</protein>
<sequence length="156" mass="17771">MSHPNAALIERFYRAFQALDAETMAACYAADVRFADPVFTDLRGSEAADMWRMLTQRAQAFSLTFDGVEADDREGRARWVATYLFSQTGRTVVNRIEARFRFENGLIVEHRDSFDLWRWARQALGAKGLLLGWLPPVQAAIRRQAAHGLAAWRANH</sequence>
<evidence type="ECO:0000313" key="4">
    <source>
        <dbReference type="Proteomes" id="UP000461288"/>
    </source>
</evidence>
<evidence type="ECO:0000259" key="1">
    <source>
        <dbReference type="Pfam" id="PF12680"/>
    </source>
</evidence>
<dbReference type="Proteomes" id="UP000461288">
    <property type="component" value="Unassembled WGS sequence"/>
</dbReference>
<dbReference type="Pfam" id="PF12680">
    <property type="entry name" value="SnoaL_2"/>
    <property type="match status" value="1"/>
</dbReference>
<evidence type="ECO:0000313" key="5">
    <source>
        <dbReference type="Proteomes" id="UP000501237"/>
    </source>
</evidence>
<dbReference type="EMBL" id="WTFN01000058">
    <property type="protein sequence ID" value="MWK58373.1"/>
    <property type="molecule type" value="Genomic_DNA"/>
</dbReference>
<dbReference type="SUPFAM" id="SSF54427">
    <property type="entry name" value="NTF2-like"/>
    <property type="match status" value="1"/>
</dbReference>
<name>A0A1I0UDM8_9GAMM</name>
<dbReference type="InterPro" id="IPR037401">
    <property type="entry name" value="SnoaL-like"/>
</dbReference>
<dbReference type="STRING" id="319939.SAMN05216263_110112"/>
<dbReference type="EMBL" id="AP022642">
    <property type="protein sequence ID" value="BCA30618.1"/>
    <property type="molecule type" value="Genomic_DNA"/>
</dbReference>
<proteinExistence type="predicted"/>
<reference evidence="3 4" key="1">
    <citation type="submission" date="2019-12" db="EMBL/GenBank/DDBJ databases">
        <title>Draft genome sequence of Pseudomonas otitidis recovered from a chicken carcass.</title>
        <authorList>
            <person name="Vieira T.R."/>
            <person name="Oliviera E.F.C."/>
            <person name="Silva N.M.V."/>
            <person name="Sambrano G.E."/>
            <person name="Cibulski S.P."/>
            <person name="Cardoso M.R.I."/>
        </authorList>
    </citation>
    <scope>NUCLEOTIDE SEQUENCE [LARGE SCALE GENOMIC DNA]</scope>
    <source>
        <strain evidence="3 4">25_K</strain>
    </source>
</reference>
<dbReference type="AlphaFoldDB" id="A0A1I0UDM8"/>
<evidence type="ECO:0000313" key="2">
    <source>
        <dbReference type="EMBL" id="BCA30618.1"/>
    </source>
</evidence>
<gene>
    <name evidence="3" type="ORF">GO594_20520</name>
    <name evidence="2" type="ORF">PtoMrB4_45950</name>
</gene>
<dbReference type="KEGG" id="poj:PtoMrB4_45950"/>
<dbReference type="GeneID" id="57399814"/>
<dbReference type="Proteomes" id="UP000501237">
    <property type="component" value="Chromosome"/>
</dbReference>